<dbReference type="GO" id="GO:0032506">
    <property type="term" value="P:cytokinetic process"/>
    <property type="evidence" value="ECO:0007669"/>
    <property type="project" value="TreeGrafter"/>
</dbReference>
<evidence type="ECO:0000256" key="2">
    <source>
        <dbReference type="SAM" id="Phobius"/>
    </source>
</evidence>
<keyword evidence="5" id="KW-1185">Reference proteome</keyword>
<dbReference type="EMBL" id="WODC01000003">
    <property type="protein sequence ID" value="MUM77190.1"/>
    <property type="molecule type" value="Genomic_DNA"/>
</dbReference>
<dbReference type="InterPro" id="IPR007730">
    <property type="entry name" value="SPOR-like_dom"/>
</dbReference>
<dbReference type="PANTHER" id="PTHR38687:SF1">
    <property type="entry name" value="CELL DIVISION PROTEIN DEDD"/>
    <property type="match status" value="1"/>
</dbReference>
<feature type="transmembrane region" description="Helical" evidence="2">
    <location>
        <begin position="32"/>
        <end position="53"/>
    </location>
</feature>
<comment type="caution">
    <text evidence="4">The sequence shown here is derived from an EMBL/GenBank/DDBJ whole genome shotgun (WGS) entry which is preliminary data.</text>
</comment>
<dbReference type="Gene3D" id="3.30.70.1070">
    <property type="entry name" value="Sporulation related repeat"/>
    <property type="match status" value="1"/>
</dbReference>
<dbReference type="GO" id="GO:0030428">
    <property type="term" value="C:cell septum"/>
    <property type="evidence" value="ECO:0007669"/>
    <property type="project" value="TreeGrafter"/>
</dbReference>
<dbReference type="Pfam" id="PF05036">
    <property type="entry name" value="SPOR"/>
    <property type="match status" value="1"/>
</dbReference>
<dbReference type="GO" id="GO:0042834">
    <property type="term" value="F:peptidoglycan binding"/>
    <property type="evidence" value="ECO:0007669"/>
    <property type="project" value="InterPro"/>
</dbReference>
<accession>A0A7K1KMC1</accession>
<evidence type="ECO:0000259" key="3">
    <source>
        <dbReference type="PROSITE" id="PS51724"/>
    </source>
</evidence>
<name>A0A7K1KMC1_9BACT</name>
<dbReference type="InterPro" id="IPR052521">
    <property type="entry name" value="Cell_div_SPOR-domain"/>
</dbReference>
<keyword evidence="2" id="KW-0812">Transmembrane</keyword>
<evidence type="ECO:0000313" key="4">
    <source>
        <dbReference type="EMBL" id="MUM77190.1"/>
    </source>
</evidence>
<gene>
    <name evidence="4" type="ORF">GKC30_06045</name>
</gene>
<keyword evidence="2" id="KW-1133">Transmembrane helix</keyword>
<dbReference type="InterPro" id="IPR036680">
    <property type="entry name" value="SPOR-like_sf"/>
</dbReference>
<dbReference type="SUPFAM" id="SSF110997">
    <property type="entry name" value="Sporulation related repeat"/>
    <property type="match status" value="1"/>
</dbReference>
<evidence type="ECO:0000313" key="5">
    <source>
        <dbReference type="Proteomes" id="UP000461162"/>
    </source>
</evidence>
<keyword evidence="2" id="KW-0472">Membrane</keyword>
<dbReference type="RefSeq" id="WP_155933084.1">
    <property type="nucleotide sequence ID" value="NZ_WODC01000003.1"/>
</dbReference>
<reference evidence="4 5" key="1">
    <citation type="submission" date="2019-11" db="EMBL/GenBank/DDBJ databases">
        <title>Pseudodesulfovibrio alkaliphilus, sp. nov., an alkaliphilic sulfate-reducing bacteria from mud volcano of Taman peninsula, Russia.</title>
        <authorList>
            <person name="Frolova A."/>
            <person name="Merkel A.Y."/>
            <person name="Slobodkin A.I."/>
        </authorList>
    </citation>
    <scope>NUCLEOTIDE SEQUENCE [LARGE SCALE GENOMIC DNA]</scope>
    <source>
        <strain evidence="4 5">F-1</strain>
    </source>
</reference>
<feature type="domain" description="SPOR" evidence="3">
    <location>
        <begin position="161"/>
        <end position="240"/>
    </location>
</feature>
<dbReference type="Proteomes" id="UP000461162">
    <property type="component" value="Unassembled WGS sequence"/>
</dbReference>
<dbReference type="AlphaFoldDB" id="A0A7K1KMC1"/>
<proteinExistence type="predicted"/>
<dbReference type="GO" id="GO:0032153">
    <property type="term" value="C:cell division site"/>
    <property type="evidence" value="ECO:0007669"/>
    <property type="project" value="TreeGrafter"/>
</dbReference>
<dbReference type="PROSITE" id="PS51724">
    <property type="entry name" value="SPOR"/>
    <property type="match status" value="1"/>
</dbReference>
<sequence>MADIGATPPKVKTPKQSRPGRTWDFSLTLPGMISAVGAGALALTFFFVMGILIGRGYRPEADVPRLGQIMPRTEHGQLAEEQPLPTVLQAEELEYPDRLRVSPDKIMDILPPEPTPAAAPAPRPQPQAAVQPQAPAPQAAATPAAPQAQAALQPAAQAAPGDPVFDYVYQVASFRQRDMAQTLADKLGTAGLKAGVESGDVNGATWHRVQVFHHGTAASTETMRAALAKFGVDKPLLRKKTAR</sequence>
<organism evidence="4 5">
    <name type="scientific">Pseudodesulfovibrio alkaliphilus</name>
    <dbReference type="NCBI Taxonomy" id="2661613"/>
    <lineage>
        <taxon>Bacteria</taxon>
        <taxon>Pseudomonadati</taxon>
        <taxon>Thermodesulfobacteriota</taxon>
        <taxon>Desulfovibrionia</taxon>
        <taxon>Desulfovibrionales</taxon>
        <taxon>Desulfovibrionaceae</taxon>
    </lineage>
</organism>
<feature type="compositionally biased region" description="Low complexity" evidence="1">
    <location>
        <begin position="126"/>
        <end position="155"/>
    </location>
</feature>
<evidence type="ECO:0000256" key="1">
    <source>
        <dbReference type="SAM" id="MobiDB-lite"/>
    </source>
</evidence>
<dbReference type="PANTHER" id="PTHR38687">
    <property type="entry name" value="CELL DIVISION PROTEIN DEDD-RELATED"/>
    <property type="match status" value="1"/>
</dbReference>
<feature type="region of interest" description="Disordered" evidence="1">
    <location>
        <begin position="106"/>
        <end position="155"/>
    </location>
</feature>
<protein>
    <submittedName>
        <fullName evidence="4">SPOR domain-containing protein</fullName>
    </submittedName>
</protein>
<feature type="compositionally biased region" description="Pro residues" evidence="1">
    <location>
        <begin position="111"/>
        <end position="125"/>
    </location>
</feature>